<keyword evidence="2" id="KW-0963">Cytoplasm</keyword>
<dbReference type="InterPro" id="IPR039420">
    <property type="entry name" value="WalR-like"/>
</dbReference>
<evidence type="ECO:0000256" key="2">
    <source>
        <dbReference type="ARBA" id="ARBA00022490"/>
    </source>
</evidence>
<accession>A0A1T1AUM2</accession>
<comment type="subcellular location">
    <subcellularLocation>
        <location evidence="1">Cytoplasm</location>
    </subcellularLocation>
</comment>
<dbReference type="SUPFAM" id="SSF52172">
    <property type="entry name" value="CheY-like"/>
    <property type="match status" value="1"/>
</dbReference>
<dbReference type="PROSITE" id="PS50110">
    <property type="entry name" value="RESPONSE_REGULATORY"/>
    <property type="match status" value="1"/>
</dbReference>
<gene>
    <name evidence="12" type="ORF">RF819_14635</name>
</gene>
<evidence type="ECO:0000256" key="4">
    <source>
        <dbReference type="ARBA" id="ARBA00023012"/>
    </source>
</evidence>
<dbReference type="AlphaFoldDB" id="A0A1T1AUM2"/>
<dbReference type="Pfam" id="PF00072">
    <property type="entry name" value="Response_reg"/>
    <property type="match status" value="1"/>
</dbReference>
<feature type="domain" description="Response regulatory" evidence="10">
    <location>
        <begin position="2"/>
        <end position="116"/>
    </location>
</feature>
<dbReference type="Pfam" id="PF00486">
    <property type="entry name" value="Trans_reg_C"/>
    <property type="match status" value="1"/>
</dbReference>
<keyword evidence="13" id="KW-1185">Reference proteome</keyword>
<feature type="modified residue" description="4-aspartylphosphate" evidence="8">
    <location>
        <position position="51"/>
    </location>
</feature>
<dbReference type="EMBL" id="MTJN01000002">
    <property type="protein sequence ID" value="OOV07791.1"/>
    <property type="molecule type" value="Genomic_DNA"/>
</dbReference>
<feature type="DNA-binding region" description="OmpR/PhoB-type" evidence="9">
    <location>
        <begin position="124"/>
        <end position="218"/>
    </location>
</feature>
<dbReference type="STRING" id="28066.RF819_14635"/>
<evidence type="ECO:0000313" key="12">
    <source>
        <dbReference type="EMBL" id="OOV07791.1"/>
    </source>
</evidence>
<keyword evidence="6 9" id="KW-0238">DNA-binding</keyword>
<proteinExistence type="predicted"/>
<evidence type="ECO:0000256" key="1">
    <source>
        <dbReference type="ARBA" id="ARBA00004496"/>
    </source>
</evidence>
<evidence type="ECO:0000259" key="10">
    <source>
        <dbReference type="PROSITE" id="PS50110"/>
    </source>
</evidence>
<evidence type="ECO:0000256" key="9">
    <source>
        <dbReference type="PROSITE-ProRule" id="PRU01091"/>
    </source>
</evidence>
<dbReference type="GO" id="GO:0000156">
    <property type="term" value="F:phosphorelay response regulator activity"/>
    <property type="evidence" value="ECO:0007669"/>
    <property type="project" value="TreeGrafter"/>
</dbReference>
<organism evidence="12 13">
    <name type="scientific">Rhodoferax fermentans</name>
    <dbReference type="NCBI Taxonomy" id="28066"/>
    <lineage>
        <taxon>Bacteria</taxon>
        <taxon>Pseudomonadati</taxon>
        <taxon>Pseudomonadota</taxon>
        <taxon>Betaproteobacteria</taxon>
        <taxon>Burkholderiales</taxon>
        <taxon>Comamonadaceae</taxon>
        <taxon>Rhodoferax</taxon>
    </lineage>
</organism>
<dbReference type="PROSITE" id="PS51755">
    <property type="entry name" value="OMPR_PHOB"/>
    <property type="match status" value="1"/>
</dbReference>
<sequence length="225" mass="24625">MRVLLVEDDPLIGEAVRVGLHRLGITIDWVRDGDLGLQCARTEPFDAVVLDLGLPKRDGMQVLRDLRSGGHGLPILIVTARDALSERVAGLDAGADDYILKPFDIDELAARLRSAIRSRSGRADPVLRSGTLALHPDSKLVTQDGTVVSLSAREFALLELLMRRPGMPMSRAQLEERLLGWGEEVASNALEVNIHNLRRKLGAQSILNIRGVGYFVPRDEPACSL</sequence>
<dbReference type="Gene3D" id="1.10.10.10">
    <property type="entry name" value="Winged helix-like DNA-binding domain superfamily/Winged helix DNA-binding domain"/>
    <property type="match status" value="1"/>
</dbReference>
<dbReference type="SMART" id="SM00862">
    <property type="entry name" value="Trans_reg_C"/>
    <property type="match status" value="1"/>
</dbReference>
<name>A0A1T1AUM2_RHOFE</name>
<comment type="caution">
    <text evidence="12">The sequence shown here is derived from an EMBL/GenBank/DDBJ whole genome shotgun (WGS) entry which is preliminary data.</text>
</comment>
<dbReference type="FunFam" id="3.40.50.2300:FF:000002">
    <property type="entry name" value="DNA-binding response regulator PhoP"/>
    <property type="match status" value="1"/>
</dbReference>
<dbReference type="CDD" id="cd00383">
    <property type="entry name" value="trans_reg_C"/>
    <property type="match status" value="1"/>
</dbReference>
<dbReference type="GO" id="GO:0000976">
    <property type="term" value="F:transcription cis-regulatory region binding"/>
    <property type="evidence" value="ECO:0007669"/>
    <property type="project" value="TreeGrafter"/>
</dbReference>
<dbReference type="PANTHER" id="PTHR48111">
    <property type="entry name" value="REGULATOR OF RPOS"/>
    <property type="match status" value="1"/>
</dbReference>
<dbReference type="InterPro" id="IPR036388">
    <property type="entry name" value="WH-like_DNA-bd_sf"/>
</dbReference>
<evidence type="ECO:0000259" key="11">
    <source>
        <dbReference type="PROSITE" id="PS51755"/>
    </source>
</evidence>
<dbReference type="CDD" id="cd17624">
    <property type="entry name" value="REC_OmpR_PmrA-like"/>
    <property type="match status" value="1"/>
</dbReference>
<dbReference type="InterPro" id="IPR001867">
    <property type="entry name" value="OmpR/PhoB-type_DNA-bd"/>
</dbReference>
<dbReference type="SMART" id="SM00448">
    <property type="entry name" value="REC"/>
    <property type="match status" value="1"/>
</dbReference>
<evidence type="ECO:0000256" key="6">
    <source>
        <dbReference type="ARBA" id="ARBA00023125"/>
    </source>
</evidence>
<dbReference type="GO" id="GO:0006355">
    <property type="term" value="P:regulation of DNA-templated transcription"/>
    <property type="evidence" value="ECO:0007669"/>
    <property type="project" value="InterPro"/>
</dbReference>
<dbReference type="OrthoDB" id="9802426at2"/>
<keyword evidence="5" id="KW-0805">Transcription regulation</keyword>
<dbReference type="PANTHER" id="PTHR48111:SF35">
    <property type="entry name" value="TRANSCRIPTIONAL REGULATORY PROTEIN QSEB"/>
    <property type="match status" value="1"/>
</dbReference>
<protein>
    <submittedName>
        <fullName evidence="12">DNA-binding response regulator</fullName>
    </submittedName>
</protein>
<dbReference type="Gene3D" id="3.40.50.2300">
    <property type="match status" value="1"/>
</dbReference>
<evidence type="ECO:0000256" key="8">
    <source>
        <dbReference type="PROSITE-ProRule" id="PRU00169"/>
    </source>
</evidence>
<dbReference type="RefSeq" id="WP_078365649.1">
    <property type="nucleotide sequence ID" value="NZ_MTJN01000002.1"/>
</dbReference>
<evidence type="ECO:0000256" key="7">
    <source>
        <dbReference type="ARBA" id="ARBA00023163"/>
    </source>
</evidence>
<evidence type="ECO:0000256" key="5">
    <source>
        <dbReference type="ARBA" id="ARBA00023015"/>
    </source>
</evidence>
<dbReference type="InterPro" id="IPR011006">
    <property type="entry name" value="CheY-like_superfamily"/>
</dbReference>
<evidence type="ECO:0000256" key="3">
    <source>
        <dbReference type="ARBA" id="ARBA00022553"/>
    </source>
</evidence>
<keyword evidence="4" id="KW-0902">Two-component regulatory system</keyword>
<reference evidence="12 13" key="1">
    <citation type="submission" date="2017-01" db="EMBL/GenBank/DDBJ databases">
        <title>Genome sequencing of Rhodoferax fermentans JCM 7819.</title>
        <authorList>
            <person name="Kim Y.J."/>
            <person name="Farh M.E.-A."/>
            <person name="Yang D.-C."/>
        </authorList>
    </citation>
    <scope>NUCLEOTIDE SEQUENCE [LARGE SCALE GENOMIC DNA]</scope>
    <source>
        <strain evidence="12 13">JCM 7819</strain>
    </source>
</reference>
<dbReference type="Proteomes" id="UP000190750">
    <property type="component" value="Unassembled WGS sequence"/>
</dbReference>
<dbReference type="InterPro" id="IPR001789">
    <property type="entry name" value="Sig_transdc_resp-reg_receiver"/>
</dbReference>
<keyword evidence="3 8" id="KW-0597">Phosphoprotein</keyword>
<feature type="domain" description="OmpR/PhoB-type" evidence="11">
    <location>
        <begin position="124"/>
        <end position="218"/>
    </location>
</feature>
<keyword evidence="7" id="KW-0804">Transcription</keyword>
<dbReference type="GO" id="GO:0005829">
    <property type="term" value="C:cytosol"/>
    <property type="evidence" value="ECO:0007669"/>
    <property type="project" value="TreeGrafter"/>
</dbReference>
<evidence type="ECO:0000313" key="13">
    <source>
        <dbReference type="Proteomes" id="UP000190750"/>
    </source>
</evidence>
<dbReference type="GO" id="GO:0032993">
    <property type="term" value="C:protein-DNA complex"/>
    <property type="evidence" value="ECO:0007669"/>
    <property type="project" value="TreeGrafter"/>
</dbReference>